<reference evidence="2 3" key="1">
    <citation type="submission" date="2019-02" db="EMBL/GenBank/DDBJ databases">
        <title>Draft genome sequences of novel Actinobacteria.</title>
        <authorList>
            <person name="Sahin N."/>
            <person name="Ay H."/>
            <person name="Saygin H."/>
        </authorList>
    </citation>
    <scope>NUCLEOTIDE SEQUENCE [LARGE SCALE GENOMIC DNA]</scope>
    <source>
        <strain evidence="2 3">KC201</strain>
    </source>
</reference>
<dbReference type="Proteomes" id="UP000295157">
    <property type="component" value="Unassembled WGS sequence"/>
</dbReference>
<evidence type="ECO:0000256" key="1">
    <source>
        <dbReference type="SAM" id="MobiDB-lite"/>
    </source>
</evidence>
<proteinExistence type="predicted"/>
<dbReference type="InterPro" id="IPR023214">
    <property type="entry name" value="HAD_sf"/>
</dbReference>
<sequence>MLFDMDGTLFDSEPLSDVSLAELAGKLGGTVSPRTRHRVVGRNLRDTARIDTVVCGDEVTYPKPDPEGSADRAAGRPDRPTHPEGPRPARG</sequence>
<dbReference type="Gene3D" id="3.40.50.1000">
    <property type="entry name" value="HAD superfamily/HAD-like"/>
    <property type="match status" value="1"/>
</dbReference>
<keyword evidence="3" id="KW-1185">Reference proteome</keyword>
<gene>
    <name evidence="2" type="ORF">E1267_22550</name>
</gene>
<name>A0A4V2XJZ4_9ACTN</name>
<dbReference type="InterPro" id="IPR023198">
    <property type="entry name" value="PGP-like_dom2"/>
</dbReference>
<comment type="caution">
    <text evidence="2">The sequence shown here is derived from an EMBL/GenBank/DDBJ whole genome shotgun (WGS) entry which is preliminary data.</text>
</comment>
<organism evidence="2 3">
    <name type="scientific">Nonomuraea longispora</name>
    <dbReference type="NCBI Taxonomy" id="1848320"/>
    <lineage>
        <taxon>Bacteria</taxon>
        <taxon>Bacillati</taxon>
        <taxon>Actinomycetota</taxon>
        <taxon>Actinomycetes</taxon>
        <taxon>Streptosporangiales</taxon>
        <taxon>Streptosporangiaceae</taxon>
        <taxon>Nonomuraea</taxon>
    </lineage>
</organism>
<evidence type="ECO:0008006" key="4">
    <source>
        <dbReference type="Google" id="ProtNLM"/>
    </source>
</evidence>
<dbReference type="OrthoDB" id="9797743at2"/>
<dbReference type="Gene3D" id="1.10.150.240">
    <property type="entry name" value="Putative phosphatase, domain 2"/>
    <property type="match status" value="1"/>
</dbReference>
<dbReference type="EMBL" id="SMJZ01000087">
    <property type="protein sequence ID" value="TDC04516.1"/>
    <property type="molecule type" value="Genomic_DNA"/>
</dbReference>
<protein>
    <recommendedName>
        <fullName evidence="4">HAD family hydrolase</fullName>
    </recommendedName>
</protein>
<feature type="region of interest" description="Disordered" evidence="1">
    <location>
        <begin position="57"/>
        <end position="91"/>
    </location>
</feature>
<dbReference type="SUPFAM" id="SSF56784">
    <property type="entry name" value="HAD-like"/>
    <property type="match status" value="1"/>
</dbReference>
<dbReference type="InterPro" id="IPR036412">
    <property type="entry name" value="HAD-like_sf"/>
</dbReference>
<evidence type="ECO:0000313" key="2">
    <source>
        <dbReference type="EMBL" id="TDC04516.1"/>
    </source>
</evidence>
<evidence type="ECO:0000313" key="3">
    <source>
        <dbReference type="Proteomes" id="UP000295157"/>
    </source>
</evidence>
<accession>A0A4V2XJZ4</accession>
<feature type="compositionally biased region" description="Basic and acidic residues" evidence="1">
    <location>
        <begin position="64"/>
        <end position="91"/>
    </location>
</feature>
<dbReference type="AlphaFoldDB" id="A0A4V2XJZ4"/>
<dbReference type="RefSeq" id="WP_132334625.1">
    <property type="nucleotide sequence ID" value="NZ_SMJZ01000087.1"/>
</dbReference>